<evidence type="ECO:0000313" key="6">
    <source>
        <dbReference type="Proteomes" id="UP000829992"/>
    </source>
</evidence>
<name>A0ABY4Q4G6_9ACTN</name>
<dbReference type="InterPro" id="IPR050309">
    <property type="entry name" value="Type-B_Carboxylest/Lipase"/>
</dbReference>
<dbReference type="InterPro" id="IPR002018">
    <property type="entry name" value="CarbesteraseB"/>
</dbReference>
<keyword evidence="6" id="KW-1185">Reference proteome</keyword>
<protein>
    <recommendedName>
        <fullName evidence="3">Carboxylic ester hydrolase</fullName>
        <ecNumber evidence="3">3.1.1.-</ecNumber>
    </recommendedName>
</protein>
<dbReference type="PROSITE" id="PS00122">
    <property type="entry name" value="CARBOXYLESTERASE_B_1"/>
    <property type="match status" value="1"/>
</dbReference>
<evidence type="ECO:0000256" key="3">
    <source>
        <dbReference type="RuleBase" id="RU361235"/>
    </source>
</evidence>
<dbReference type="PANTHER" id="PTHR11559">
    <property type="entry name" value="CARBOXYLESTERASE"/>
    <property type="match status" value="1"/>
</dbReference>
<evidence type="ECO:0000313" key="5">
    <source>
        <dbReference type="EMBL" id="UQT60539.1"/>
    </source>
</evidence>
<dbReference type="PRINTS" id="PR00878">
    <property type="entry name" value="CHOLNESTRASE"/>
</dbReference>
<dbReference type="InterPro" id="IPR029058">
    <property type="entry name" value="AB_hydrolase_fold"/>
</dbReference>
<dbReference type="EC" id="3.1.1.-" evidence="3"/>
<gene>
    <name evidence="5" type="ORF">M4V62_38755</name>
</gene>
<dbReference type="Gene3D" id="3.40.50.1820">
    <property type="entry name" value="alpha/beta hydrolase"/>
    <property type="match status" value="1"/>
</dbReference>
<proteinExistence type="inferred from homology"/>
<keyword evidence="2 3" id="KW-0378">Hydrolase</keyword>
<dbReference type="EMBL" id="CP097289">
    <property type="protein sequence ID" value="UQT60539.1"/>
    <property type="molecule type" value="Genomic_DNA"/>
</dbReference>
<dbReference type="SUPFAM" id="SSF53474">
    <property type="entry name" value="alpha/beta-Hydrolases"/>
    <property type="match status" value="1"/>
</dbReference>
<feature type="domain" description="Carboxylesterase type B" evidence="4">
    <location>
        <begin position="10"/>
        <end position="476"/>
    </location>
</feature>
<evidence type="ECO:0000259" key="4">
    <source>
        <dbReference type="Pfam" id="PF00135"/>
    </source>
</evidence>
<evidence type="ECO:0000256" key="1">
    <source>
        <dbReference type="ARBA" id="ARBA00005964"/>
    </source>
</evidence>
<dbReference type="Proteomes" id="UP000829992">
    <property type="component" value="Chromosome"/>
</dbReference>
<dbReference type="Pfam" id="PF00135">
    <property type="entry name" value="COesterase"/>
    <property type="match status" value="1"/>
</dbReference>
<accession>A0ABY4Q4G6</accession>
<sequence>MTAANRTGTRTVTTAQGRVAGARHEGFAVFRGIPYAAPPAVTGRFAAPRPHAPWDGVRDSTVAGPTAPQPERNLGAIDMSPYFGPGWVPGDDYLTLDIWAPDRPGHQGQDLDPGDPGLPVMVFVHGGGFVAGSTRASLYDGAAFARDGVVLVTVNYRLGIAGFLDLPGAPRNRGLLDVLAALRWVRENIAAFGGDPDQVTLFGQSAGATLTGAVVAAPESIGLVRRAIVQSGSGLGAFSPEQAARVTRAAAVELGIAARADAFETVPDARLVEATARLGGIDLRTTTAYDPLIGLSPFSVVADRQPADAIAAGQGNSDIDLLIGTNTEEGNLYLVPSGAYATSTPADVRAAAERSHPEPDLLVAAYRAAHPEATAGQLRSAVMGDALFGAGSRALADAHADRSSGATYSYLFDWRSRAFDGLLGATHTMELPFVFGLDPAQLSGPDALFGPGVPPPDLSGRMHAAWVGFARTGDPGWAPYDTRRRATAVIGRGWAVREDPGSEVRRAWER</sequence>
<evidence type="ECO:0000256" key="2">
    <source>
        <dbReference type="ARBA" id="ARBA00022801"/>
    </source>
</evidence>
<reference evidence="5 6" key="1">
    <citation type="submission" date="2022-05" db="EMBL/GenBank/DDBJ databases">
        <authorList>
            <person name="Zhou X."/>
            <person name="Li K."/>
            <person name="Man Y."/>
        </authorList>
    </citation>
    <scope>NUCLEOTIDE SEQUENCE [LARGE SCALE GENOMIC DNA]</scope>
    <source>
        <strain evidence="5 6">MS405</strain>
    </source>
</reference>
<comment type="similarity">
    <text evidence="1 3">Belongs to the type-B carboxylesterase/lipase family.</text>
</comment>
<dbReference type="InterPro" id="IPR000997">
    <property type="entry name" value="Cholinesterase"/>
</dbReference>
<organism evidence="5 6">
    <name type="scientific">Streptomyces durmitorensis</name>
    <dbReference type="NCBI Taxonomy" id="319947"/>
    <lineage>
        <taxon>Bacteria</taxon>
        <taxon>Bacillati</taxon>
        <taxon>Actinomycetota</taxon>
        <taxon>Actinomycetes</taxon>
        <taxon>Kitasatosporales</taxon>
        <taxon>Streptomycetaceae</taxon>
        <taxon>Streptomyces</taxon>
    </lineage>
</organism>
<dbReference type="InterPro" id="IPR019826">
    <property type="entry name" value="Carboxylesterase_B_AS"/>
</dbReference>
<dbReference type="RefSeq" id="WP_249591873.1">
    <property type="nucleotide sequence ID" value="NZ_BAAAQL010000018.1"/>
</dbReference>